<dbReference type="InterPro" id="IPR029052">
    <property type="entry name" value="Metallo-depent_PP-like"/>
</dbReference>
<feature type="domain" description="Calcineurin-like phosphoesterase C-terminal" evidence="1">
    <location>
        <begin position="301"/>
        <end position="448"/>
    </location>
</feature>
<name>A0A2T4DHU1_9BACT</name>
<feature type="non-terminal residue" evidence="3">
    <location>
        <position position="1"/>
    </location>
</feature>
<dbReference type="PANTHER" id="PTHR43143:SF1">
    <property type="entry name" value="SERINE_THREONINE-PROTEIN PHOSPHATASE CPPED1"/>
    <property type="match status" value="1"/>
</dbReference>
<protein>
    <submittedName>
        <fullName evidence="3">Metallophosphoesterase</fullName>
    </submittedName>
</protein>
<dbReference type="InterPro" id="IPR051918">
    <property type="entry name" value="STPP_CPPED1"/>
</dbReference>
<comment type="caution">
    <text evidence="3">The sequence shown here is derived from an EMBL/GenBank/DDBJ whole genome shotgun (WGS) entry which is preliminary data.</text>
</comment>
<evidence type="ECO:0000259" key="1">
    <source>
        <dbReference type="Pfam" id="PF16370"/>
    </source>
</evidence>
<sequence length="452" mass="51692">ISGRVISKGKGVKNVVVSDGVTLVKTNTDGEFEFASSSQQDFVFISIPAGYEIDRLANGSANFFKWINKRGKNNKLVFDLKPLEESDTNHSFLLLADPQIQNSYEAQQLLNVSTPDFIETIRELNTPNTFGIGCGDLVFDKLELFDSYNQSVQQMNIPFFEVIGNHDADLGNRSDATMSPTFKKQYGPTFYSFNRGEVHYVVLDDVFFIGDKHHYIGYIQEEQLAWLEQDLKFVEPGSTLVVSMHIPAVTGAIHRYPKDNHIASVLSNREHLYHLLAPFNTHIMSGHTHFNDNVVSDGRYEHCHGTVCGAWWSGPICHDGTPNGYGVYSAKGSELKWYYKATGHAKNHQFRVFGKNQHRSYPDLHSVNIWNWDKAWQAYWYEDGIRKGELIRITSCDPLSIKLHDGPDLPERRTWVDPQLTDHMFYFKPNEQAKKVEVEVIDRFGNIYREIV</sequence>
<dbReference type="EMBL" id="PYVU01000172">
    <property type="protein sequence ID" value="PTB93318.1"/>
    <property type="molecule type" value="Genomic_DNA"/>
</dbReference>
<evidence type="ECO:0000313" key="3">
    <source>
        <dbReference type="EMBL" id="PTB93318.1"/>
    </source>
</evidence>
<dbReference type="SUPFAM" id="SSF56300">
    <property type="entry name" value="Metallo-dependent phosphatases"/>
    <property type="match status" value="1"/>
</dbReference>
<dbReference type="Pfam" id="PF16370">
    <property type="entry name" value="MetallophosC"/>
    <property type="match status" value="1"/>
</dbReference>
<accession>A0A2T4DHU1</accession>
<dbReference type="AlphaFoldDB" id="A0A2T4DHU1"/>
<dbReference type="InterPro" id="IPR032288">
    <property type="entry name" value="Metallophos_C"/>
</dbReference>
<dbReference type="InterPro" id="IPR032285">
    <property type="entry name" value="Metallophos_N"/>
</dbReference>
<gene>
    <name evidence="3" type="ORF">C9994_13165</name>
</gene>
<feature type="domain" description="Calcineurin-like phosphoesterase N-terminal" evidence="2">
    <location>
        <begin position="3"/>
        <end position="78"/>
    </location>
</feature>
<dbReference type="Gene3D" id="3.60.21.10">
    <property type="match status" value="1"/>
</dbReference>
<dbReference type="Pfam" id="PF16371">
    <property type="entry name" value="MetallophosN"/>
    <property type="match status" value="1"/>
</dbReference>
<dbReference type="PANTHER" id="PTHR43143">
    <property type="entry name" value="METALLOPHOSPHOESTERASE, CALCINEURIN SUPERFAMILY"/>
    <property type="match status" value="1"/>
</dbReference>
<proteinExistence type="predicted"/>
<evidence type="ECO:0000313" key="4">
    <source>
        <dbReference type="Proteomes" id="UP000240608"/>
    </source>
</evidence>
<organism evidence="3 4">
    <name type="scientific">Marivirga lumbricoides</name>
    <dbReference type="NCBI Taxonomy" id="1046115"/>
    <lineage>
        <taxon>Bacteria</taxon>
        <taxon>Pseudomonadati</taxon>
        <taxon>Bacteroidota</taxon>
        <taxon>Cytophagia</taxon>
        <taxon>Cytophagales</taxon>
        <taxon>Marivirgaceae</taxon>
        <taxon>Marivirga</taxon>
    </lineage>
</organism>
<dbReference type="Proteomes" id="UP000240608">
    <property type="component" value="Unassembled WGS sequence"/>
</dbReference>
<evidence type="ECO:0000259" key="2">
    <source>
        <dbReference type="Pfam" id="PF16371"/>
    </source>
</evidence>
<reference evidence="3 4" key="1">
    <citation type="submission" date="2018-03" db="EMBL/GenBank/DDBJ databases">
        <title>Cross-interface Injection: A General Nanoliter Liquid Handling Method Applied to Single Cells Genome Amplification Automated Nanoliter Liquid Handling Applied to Single Cell Multiple Displacement Amplification.</title>
        <authorList>
            <person name="Yun J."/>
            <person name="Xu P."/>
            <person name="Xu J."/>
            <person name="Dai X."/>
            <person name="Wang Y."/>
            <person name="Zheng X."/>
            <person name="Cao C."/>
            <person name="Yi Q."/>
            <person name="Zhu Y."/>
            <person name="Wang L."/>
            <person name="Dong Z."/>
            <person name="Huang Y."/>
            <person name="Huang L."/>
            <person name="Du W."/>
        </authorList>
    </citation>
    <scope>NUCLEOTIDE SEQUENCE [LARGE SCALE GENOMIC DNA]</scope>
    <source>
        <strain evidence="3 4">Z-D1-2</strain>
    </source>
</reference>